<dbReference type="PANTHER" id="PTHR30629:SF6">
    <property type="entry name" value="PROPHAGE INTEGRASE INTA-RELATED"/>
    <property type="match status" value="1"/>
</dbReference>
<dbReference type="InterPro" id="IPR050808">
    <property type="entry name" value="Phage_Integrase"/>
</dbReference>
<dbReference type="PANTHER" id="PTHR30629">
    <property type="entry name" value="PROPHAGE INTEGRASE"/>
    <property type="match status" value="1"/>
</dbReference>
<protein>
    <submittedName>
        <fullName evidence="3">Integrase family protein</fullName>
    </submittedName>
</protein>
<evidence type="ECO:0000256" key="2">
    <source>
        <dbReference type="ARBA" id="ARBA00022908"/>
    </source>
</evidence>
<dbReference type="EMBL" id="RYFG02000009">
    <property type="protein sequence ID" value="TRX02978.1"/>
    <property type="molecule type" value="Genomic_DNA"/>
</dbReference>
<evidence type="ECO:0000256" key="1">
    <source>
        <dbReference type="ARBA" id="ARBA00008857"/>
    </source>
</evidence>
<gene>
    <name evidence="3" type="ORF">EKO24_001450</name>
</gene>
<evidence type="ECO:0000313" key="4">
    <source>
        <dbReference type="Proteomes" id="UP000733744"/>
    </source>
</evidence>
<dbReference type="Proteomes" id="UP000733744">
    <property type="component" value="Unassembled WGS sequence"/>
</dbReference>
<name>A0ABY3CGG2_9GAMM</name>
<comment type="similarity">
    <text evidence="1">Belongs to the 'phage' integrase family.</text>
</comment>
<dbReference type="Gene3D" id="3.30.160.390">
    <property type="entry name" value="Integrase, DNA-binding domain"/>
    <property type="match status" value="1"/>
</dbReference>
<evidence type="ECO:0000313" key="3">
    <source>
        <dbReference type="EMBL" id="TRX02978.1"/>
    </source>
</evidence>
<proteinExistence type="inferred from homology"/>
<dbReference type="InterPro" id="IPR011010">
    <property type="entry name" value="DNA_brk_join_enz"/>
</dbReference>
<keyword evidence="4" id="KW-1185">Reference proteome</keyword>
<comment type="caution">
    <text evidence="3">The sequence shown here is derived from an EMBL/GenBank/DDBJ whole genome shotgun (WGS) entry which is preliminary data.</text>
</comment>
<dbReference type="SUPFAM" id="SSF56349">
    <property type="entry name" value="DNA breaking-rejoining enzymes"/>
    <property type="match status" value="1"/>
</dbReference>
<dbReference type="InterPro" id="IPR038488">
    <property type="entry name" value="Integrase_DNA-bd_sf"/>
</dbReference>
<accession>A0ABY3CGG2</accession>
<organism evidence="3 4">
    <name type="scientific">Candidatus Methylobacter oryzae</name>
    <dbReference type="NCBI Taxonomy" id="2497749"/>
    <lineage>
        <taxon>Bacteria</taxon>
        <taxon>Pseudomonadati</taxon>
        <taxon>Pseudomonadota</taxon>
        <taxon>Gammaproteobacteria</taxon>
        <taxon>Methylococcales</taxon>
        <taxon>Methylococcaceae</taxon>
        <taxon>Methylobacter</taxon>
    </lineage>
</organism>
<keyword evidence="2" id="KW-0229">DNA integration</keyword>
<reference evidence="3 4" key="1">
    <citation type="journal article" date="2019" name="Antonie Van Leeuwenhoek">
        <title>Description of 'Ca. Methylobacter oryzae' KRF1, a novel species from the environmentally important Methylobacter clade 2.</title>
        <authorList>
            <person name="Khatri K."/>
            <person name="Mohite J.A."/>
            <person name="Pandit P.S."/>
            <person name="Bahulikar R."/>
            <person name="Rahalkar M.C."/>
        </authorList>
    </citation>
    <scope>NUCLEOTIDE SEQUENCE [LARGE SCALE GENOMIC DNA]</scope>
    <source>
        <strain evidence="3 4">KRF1</strain>
    </source>
</reference>
<sequence length="181" mass="20452">MAKVKLTAGRIEKFKCEEDKAQSFLWCAEVPGLGIRATPDTKAKRYIFQSKVKGQSMRITIEKVSAWSIEKAQEEARTAASGRLVEPRKAHNQACAVAGLDMTLHGLRRSFATLSEWTETPAGIAAQIQDHKPQGVREQNYIRRPLDLLRMWHIKIEAWMLEQAGVEFVPVQGIQNLRVVK</sequence>
<dbReference type="RefSeq" id="WP_127027355.1">
    <property type="nucleotide sequence ID" value="NZ_RYFG02000009.1"/>
</dbReference>